<organism evidence="2">
    <name type="scientific">Serratia fonticola</name>
    <dbReference type="NCBI Taxonomy" id="47917"/>
    <lineage>
        <taxon>Bacteria</taxon>
        <taxon>Pseudomonadati</taxon>
        <taxon>Pseudomonadota</taxon>
        <taxon>Gammaproteobacteria</taxon>
        <taxon>Enterobacterales</taxon>
        <taxon>Yersiniaceae</taxon>
        <taxon>Serratia</taxon>
    </lineage>
</organism>
<accession>A0A4U9TLZ6</accession>
<name>A0A4U9TLZ6_SERFO</name>
<dbReference type="EMBL" id="CABEEZ010000022">
    <property type="protein sequence ID" value="VTR21226.1"/>
    <property type="molecule type" value="Genomic_DNA"/>
</dbReference>
<reference evidence="2" key="1">
    <citation type="submission" date="2019-05" db="EMBL/GenBank/DDBJ databases">
        <authorList>
            <consortium name="Pathogen Informatics"/>
        </authorList>
    </citation>
    <scope>NUCLEOTIDE SEQUENCE [LARGE SCALE GENOMIC DNA]</scope>
    <source>
        <strain evidence="2">NCTC12965</strain>
    </source>
</reference>
<dbReference type="AlphaFoldDB" id="A0A4U9TLZ6"/>
<evidence type="ECO:0000313" key="2">
    <source>
        <dbReference type="EMBL" id="VTR21226.1"/>
    </source>
</evidence>
<evidence type="ECO:0000256" key="1">
    <source>
        <dbReference type="SAM" id="MobiDB-lite"/>
    </source>
</evidence>
<feature type="region of interest" description="Disordered" evidence="1">
    <location>
        <begin position="1"/>
        <end position="24"/>
    </location>
</feature>
<protein>
    <submittedName>
        <fullName evidence="2">Uncharacterized protein</fullName>
    </submittedName>
</protein>
<sequence>MAYVAQKAVTSTAQAERKAGGQGSFRVGLTQPRCVFSNLRKLAAQANPRRRWNSMGYVNVDINMQFTLAVDQIGLAADKHDAVLVGISMGCADLHAL</sequence>
<gene>
    <name evidence="2" type="ORF">NCTC12965_01210</name>
</gene>
<proteinExistence type="predicted"/>